<dbReference type="SMART" id="SM00448">
    <property type="entry name" value="REC"/>
    <property type="match status" value="1"/>
</dbReference>
<keyword evidence="9" id="KW-1185">Reference proteome</keyword>
<dbReference type="InterPro" id="IPR001789">
    <property type="entry name" value="Sig_transdc_resp-reg_receiver"/>
</dbReference>
<dbReference type="InterPro" id="IPR039420">
    <property type="entry name" value="WalR-like"/>
</dbReference>
<dbReference type="SUPFAM" id="SSF52172">
    <property type="entry name" value="CheY-like"/>
    <property type="match status" value="1"/>
</dbReference>
<keyword evidence="1 6" id="KW-0597">Phosphoprotein</keyword>
<name>A0ABW1SAY2_9PROT</name>
<feature type="modified residue" description="4-aspartylphosphate" evidence="6">
    <location>
        <position position="53"/>
    </location>
</feature>
<accession>A0ABW1SAY2</accession>
<dbReference type="PANTHER" id="PTHR48111:SF1">
    <property type="entry name" value="TWO-COMPONENT RESPONSE REGULATOR ORR33"/>
    <property type="match status" value="1"/>
</dbReference>
<protein>
    <submittedName>
        <fullName evidence="8">Response regulator transcription factor</fullName>
    </submittedName>
</protein>
<keyword evidence="3" id="KW-0805">Transcription regulation</keyword>
<organism evidence="8 9">
    <name type="scientific">Ponticaulis profundi</name>
    <dbReference type="NCBI Taxonomy" id="2665222"/>
    <lineage>
        <taxon>Bacteria</taxon>
        <taxon>Pseudomonadati</taxon>
        <taxon>Pseudomonadota</taxon>
        <taxon>Alphaproteobacteria</taxon>
        <taxon>Hyphomonadales</taxon>
        <taxon>Hyphomonadaceae</taxon>
        <taxon>Ponticaulis</taxon>
    </lineage>
</organism>
<feature type="domain" description="Response regulatory" evidence="7">
    <location>
        <begin position="4"/>
        <end position="120"/>
    </location>
</feature>
<evidence type="ECO:0000313" key="8">
    <source>
        <dbReference type="EMBL" id="MFC6198716.1"/>
    </source>
</evidence>
<evidence type="ECO:0000256" key="2">
    <source>
        <dbReference type="ARBA" id="ARBA00023012"/>
    </source>
</evidence>
<gene>
    <name evidence="8" type="ORF">ACFQDM_11530</name>
</gene>
<sequence>MSARIAVIEDELEIRELIVEELEDEGYEVDTAANGREGLEMIQRFKPQLVLSDITMPELDGYGMLENLRNMKAFRSTPIVFLSALADRRHIIQGKKLGVDDYVTKPIDFEFLLATIEARLREVERMTIEKEEQMLKLYNSFMSRPEQERRVKPALIVAQEWLELDAIENALKKLGVPFVLHHRGSKLDSYLREKAYSSIFISQHTNDVSASDALKQSELFGSTNVPKYLVIEDSKAAQDMGHWSSFNQVISLDTAKEADVNEVIAAHV</sequence>
<dbReference type="Pfam" id="PF00072">
    <property type="entry name" value="Response_reg"/>
    <property type="match status" value="1"/>
</dbReference>
<evidence type="ECO:0000256" key="6">
    <source>
        <dbReference type="PROSITE-ProRule" id="PRU00169"/>
    </source>
</evidence>
<evidence type="ECO:0000259" key="7">
    <source>
        <dbReference type="PROSITE" id="PS50110"/>
    </source>
</evidence>
<comment type="caution">
    <text evidence="8">The sequence shown here is derived from an EMBL/GenBank/DDBJ whole genome shotgun (WGS) entry which is preliminary data.</text>
</comment>
<dbReference type="PROSITE" id="PS50110">
    <property type="entry name" value="RESPONSE_REGULATORY"/>
    <property type="match status" value="1"/>
</dbReference>
<proteinExistence type="predicted"/>
<evidence type="ECO:0000256" key="4">
    <source>
        <dbReference type="ARBA" id="ARBA00023125"/>
    </source>
</evidence>
<evidence type="ECO:0000313" key="9">
    <source>
        <dbReference type="Proteomes" id="UP001596303"/>
    </source>
</evidence>
<dbReference type="CDD" id="cd17574">
    <property type="entry name" value="REC_OmpR"/>
    <property type="match status" value="1"/>
</dbReference>
<dbReference type="PANTHER" id="PTHR48111">
    <property type="entry name" value="REGULATOR OF RPOS"/>
    <property type="match status" value="1"/>
</dbReference>
<keyword evidence="2" id="KW-0902">Two-component regulatory system</keyword>
<dbReference type="InterPro" id="IPR011006">
    <property type="entry name" value="CheY-like_superfamily"/>
</dbReference>
<keyword evidence="4" id="KW-0238">DNA-binding</keyword>
<dbReference type="EMBL" id="JBHSSW010000013">
    <property type="protein sequence ID" value="MFC6198716.1"/>
    <property type="molecule type" value="Genomic_DNA"/>
</dbReference>
<evidence type="ECO:0000256" key="5">
    <source>
        <dbReference type="ARBA" id="ARBA00023163"/>
    </source>
</evidence>
<evidence type="ECO:0000256" key="1">
    <source>
        <dbReference type="ARBA" id="ARBA00022553"/>
    </source>
</evidence>
<dbReference type="Proteomes" id="UP001596303">
    <property type="component" value="Unassembled WGS sequence"/>
</dbReference>
<dbReference type="RefSeq" id="WP_377379180.1">
    <property type="nucleotide sequence ID" value="NZ_JBHSSW010000013.1"/>
</dbReference>
<keyword evidence="5" id="KW-0804">Transcription</keyword>
<evidence type="ECO:0000256" key="3">
    <source>
        <dbReference type="ARBA" id="ARBA00023015"/>
    </source>
</evidence>
<dbReference type="Gene3D" id="3.40.50.2300">
    <property type="match status" value="1"/>
</dbReference>
<reference evidence="9" key="1">
    <citation type="journal article" date="2019" name="Int. J. Syst. Evol. Microbiol.">
        <title>The Global Catalogue of Microorganisms (GCM) 10K type strain sequencing project: providing services to taxonomists for standard genome sequencing and annotation.</title>
        <authorList>
            <consortium name="The Broad Institute Genomics Platform"/>
            <consortium name="The Broad Institute Genome Sequencing Center for Infectious Disease"/>
            <person name="Wu L."/>
            <person name="Ma J."/>
        </authorList>
    </citation>
    <scope>NUCLEOTIDE SEQUENCE [LARGE SCALE GENOMIC DNA]</scope>
    <source>
        <strain evidence="9">CGMCC-1.15741</strain>
    </source>
</reference>